<dbReference type="GeneTree" id="ENSGT00390000018451"/>
<reference evidence="2" key="1">
    <citation type="submission" date="2011-10" db="EMBL/GenBank/DDBJ databases">
        <authorList>
            <consortium name="Soft-shell Turtle Genome Consortium"/>
        </authorList>
    </citation>
    <scope>NUCLEOTIDE SEQUENCE [LARGE SCALE GENOMIC DNA]</scope>
    <source>
        <strain evidence="2">Daiwa-1</strain>
    </source>
</reference>
<reference evidence="2" key="2">
    <citation type="journal article" date="2013" name="Nat. Genet.">
        <title>The draft genomes of soft-shell turtle and green sea turtle yield insights into the development and evolution of the turtle-specific body plan.</title>
        <authorList>
            <person name="Wang Z."/>
            <person name="Pascual-Anaya J."/>
            <person name="Zadissa A."/>
            <person name="Li W."/>
            <person name="Niimura Y."/>
            <person name="Huang Z."/>
            <person name="Li C."/>
            <person name="White S."/>
            <person name="Xiong Z."/>
            <person name="Fang D."/>
            <person name="Wang B."/>
            <person name="Ming Y."/>
            <person name="Chen Y."/>
            <person name="Zheng Y."/>
            <person name="Kuraku S."/>
            <person name="Pignatelli M."/>
            <person name="Herrero J."/>
            <person name="Beal K."/>
            <person name="Nozawa M."/>
            <person name="Li Q."/>
            <person name="Wang J."/>
            <person name="Zhang H."/>
            <person name="Yu L."/>
            <person name="Shigenobu S."/>
            <person name="Wang J."/>
            <person name="Liu J."/>
            <person name="Flicek P."/>
            <person name="Searle S."/>
            <person name="Wang J."/>
            <person name="Kuratani S."/>
            <person name="Yin Y."/>
            <person name="Aken B."/>
            <person name="Zhang G."/>
            <person name="Irie N."/>
        </authorList>
    </citation>
    <scope>NUCLEOTIDE SEQUENCE [LARGE SCALE GENOMIC DNA]</scope>
    <source>
        <strain evidence="2">Daiwa-1</strain>
    </source>
</reference>
<dbReference type="EMBL" id="AGCU01101734">
    <property type="status" value="NOT_ANNOTATED_CDS"/>
    <property type="molecule type" value="Genomic_DNA"/>
</dbReference>
<organism evidence="1 2">
    <name type="scientific">Pelodiscus sinensis</name>
    <name type="common">Chinese softshell turtle</name>
    <name type="synonym">Trionyx sinensis</name>
    <dbReference type="NCBI Taxonomy" id="13735"/>
    <lineage>
        <taxon>Eukaryota</taxon>
        <taxon>Metazoa</taxon>
        <taxon>Chordata</taxon>
        <taxon>Craniata</taxon>
        <taxon>Vertebrata</taxon>
        <taxon>Euteleostomi</taxon>
        <taxon>Archelosauria</taxon>
        <taxon>Testudinata</taxon>
        <taxon>Testudines</taxon>
        <taxon>Cryptodira</taxon>
        <taxon>Trionychia</taxon>
        <taxon>Trionychidae</taxon>
        <taxon>Pelodiscus</taxon>
    </lineage>
</organism>
<name>K7FLC3_PELSI</name>
<dbReference type="Ensembl" id="ENSPSIT00000008879.1">
    <property type="protein sequence ID" value="ENSPSIP00000008833.1"/>
    <property type="gene ID" value="ENSPSIG00000008069.1"/>
</dbReference>
<dbReference type="eggNOG" id="ENOG502REG3">
    <property type="taxonomic scope" value="Eukaryota"/>
</dbReference>
<dbReference type="PANTHER" id="PTHR33769">
    <property type="entry name" value="TESTIS-EXPRESSED PROTEIN 26 ISOFORM X3"/>
    <property type="match status" value="1"/>
</dbReference>
<reference evidence="1" key="3">
    <citation type="submission" date="2025-08" db="UniProtKB">
        <authorList>
            <consortium name="Ensembl"/>
        </authorList>
    </citation>
    <scope>IDENTIFICATION</scope>
</reference>
<dbReference type="AlphaFoldDB" id="K7FLC3"/>
<dbReference type="InterPro" id="IPR043460">
    <property type="entry name" value="MEDAG/TEX26"/>
</dbReference>
<keyword evidence="2" id="KW-1185">Reference proteome</keyword>
<evidence type="ECO:0000313" key="1">
    <source>
        <dbReference type="Ensembl" id="ENSPSIP00000008833.1"/>
    </source>
</evidence>
<dbReference type="GO" id="GO:0005737">
    <property type="term" value="C:cytoplasm"/>
    <property type="evidence" value="ECO:0007669"/>
    <property type="project" value="Ensembl"/>
</dbReference>
<dbReference type="GO" id="GO:0045600">
    <property type="term" value="P:positive regulation of fat cell differentiation"/>
    <property type="evidence" value="ECO:0007669"/>
    <property type="project" value="Ensembl"/>
</dbReference>
<dbReference type="Proteomes" id="UP000007267">
    <property type="component" value="Unassembled WGS sequence"/>
</dbReference>
<dbReference type="PANTHER" id="PTHR33769:SF3">
    <property type="entry name" value="MESENTERIC ESTROGEN-DEPENDENT ADIPOGENESIS PROTEIN"/>
    <property type="match status" value="1"/>
</dbReference>
<evidence type="ECO:0000313" key="2">
    <source>
        <dbReference type="Proteomes" id="UP000007267"/>
    </source>
</evidence>
<dbReference type="HOGENOM" id="CLU_080194_0_0_1"/>
<dbReference type="EMBL" id="AGCU01101737">
    <property type="status" value="NOT_ANNOTATED_CDS"/>
    <property type="molecule type" value="Genomic_DNA"/>
</dbReference>
<dbReference type="STRING" id="13735.ENSPSIP00000008833"/>
<gene>
    <name evidence="1" type="primary">MEDAG</name>
</gene>
<dbReference type="EMBL" id="AGCU01101736">
    <property type="status" value="NOT_ANNOTATED_CDS"/>
    <property type="molecule type" value="Genomic_DNA"/>
</dbReference>
<reference evidence="1" key="4">
    <citation type="submission" date="2025-09" db="UniProtKB">
        <authorList>
            <consortium name="Ensembl"/>
        </authorList>
    </citation>
    <scope>IDENTIFICATION</scope>
</reference>
<dbReference type="EMBL" id="AGCU01101735">
    <property type="status" value="NOT_ANNOTATED_CDS"/>
    <property type="molecule type" value="Genomic_DNA"/>
</dbReference>
<proteinExistence type="predicted"/>
<dbReference type="OMA" id="MAVWSGS"/>
<protein>
    <submittedName>
        <fullName evidence="1">Mesenteric estrogen dependent adiposis</fullName>
    </submittedName>
</protein>
<sequence length="251" mass="28694">MHSFGCLDQLMDDCGLGETPATSPYLCQAQLLEQDFHFSCKNWPGLDQKLPPAAGRNVELTSHRDYKVYRETILSRPLVFFTNVKTKKYSSKVSEKTYAFLVNTRHPKIRRQLEHGMNTIISSVVGESYKLRFDFQKVVKSFFPPGSDLVNGEDLSFSYEFRSDALFDFSYWFGISKKTVAVTGKVMNFSSTIPEKKELFTKFLEKMSEPYVCSNNFSDRKCSVISRDSIDVFNCSLEPQPSLTNLLLIVS</sequence>
<accession>K7FLC3</accession>